<evidence type="ECO:0000313" key="3">
    <source>
        <dbReference type="Proteomes" id="UP000286045"/>
    </source>
</evidence>
<organism evidence="2 3">
    <name type="scientific">Xylaria grammica</name>
    <dbReference type="NCBI Taxonomy" id="363999"/>
    <lineage>
        <taxon>Eukaryota</taxon>
        <taxon>Fungi</taxon>
        <taxon>Dikarya</taxon>
        <taxon>Ascomycota</taxon>
        <taxon>Pezizomycotina</taxon>
        <taxon>Sordariomycetes</taxon>
        <taxon>Xylariomycetidae</taxon>
        <taxon>Xylariales</taxon>
        <taxon>Xylariaceae</taxon>
        <taxon>Xylaria</taxon>
    </lineage>
</organism>
<accession>A0A439DD94</accession>
<gene>
    <name evidence="2" type="ORF">EKO27_g2698</name>
</gene>
<proteinExistence type="predicted"/>
<comment type="caution">
    <text evidence="2">The sequence shown here is derived from an EMBL/GenBank/DDBJ whole genome shotgun (WGS) entry which is preliminary data.</text>
</comment>
<feature type="compositionally biased region" description="Basic and acidic residues" evidence="1">
    <location>
        <begin position="36"/>
        <end position="45"/>
    </location>
</feature>
<keyword evidence="3" id="KW-1185">Reference proteome</keyword>
<dbReference type="STRING" id="363999.A0A439DD94"/>
<dbReference type="AlphaFoldDB" id="A0A439DD94"/>
<name>A0A439DD94_9PEZI</name>
<sequence length="633" mass="71069">MVMAVREPVVFPPEDVVVRDAFDPPFTRDSYLPRDVPIDRNRGVDHDDEQDDEGTASVELAAIMTATSTPVTPGPSSPPLEPPKSADFIPPTRPSSTPFPNAQQGPSEIRCLTCQPACLDSDVRLLQDPVATTTIDEQPVLTLTQLPAEIHECILDHIFGYRVSTSSPSSLSIPSVNARSWSTALRHSRRKELSNLALVSPLWRDLIQERLYRHIKLKATVSAANEVMSFFVQNTHLSTYVKHVEIWFPVFQPKFPHSIPEEGSLALPTVSPEGIASATYGLPTDNATMEEVFKLVGQTFPEARVMTLEGGERKKAPRVRYNVPGSGLATVDGDLPQIPTIRTLIVKGQWNIIRQPKDWETISKALPSLEEWHGTYAKPKSKSYLSMANTLDKLDHKITKLNLCLECDYRREITCPPYYLKVCEQIHWCENLARAASHLEHLSYTGRVCHSFFDILARCTNPRTTRLKTIDITVKNCCRQNAQWNESGSGITDMHFIGAFEQLVLSGIRALERLKTVDLLRIRYVDLGMYSSPIPFAPDPRTKHQTIDSPVPPLNPYFLVRDGWCSGVWSEQILEEIHRVRPNIRFKEIVDSFGEVGYNKEGRLIISPDFPKSRVLSLKLANYAMLAGGITIL</sequence>
<reference evidence="2 3" key="1">
    <citation type="submission" date="2018-12" db="EMBL/GenBank/DDBJ databases">
        <title>Draft genome sequence of Xylaria grammica IHI A82.</title>
        <authorList>
            <person name="Buettner E."/>
            <person name="Kellner H."/>
        </authorList>
    </citation>
    <scope>NUCLEOTIDE SEQUENCE [LARGE SCALE GENOMIC DNA]</scope>
    <source>
        <strain evidence="2 3">IHI A82</strain>
    </source>
</reference>
<dbReference type="Proteomes" id="UP000286045">
    <property type="component" value="Unassembled WGS sequence"/>
</dbReference>
<feature type="region of interest" description="Disordered" evidence="1">
    <location>
        <begin position="68"/>
        <end position="106"/>
    </location>
</feature>
<evidence type="ECO:0000256" key="1">
    <source>
        <dbReference type="SAM" id="MobiDB-lite"/>
    </source>
</evidence>
<feature type="compositionally biased region" description="Polar residues" evidence="1">
    <location>
        <begin position="94"/>
        <end position="106"/>
    </location>
</feature>
<dbReference type="EMBL" id="RYZI01000052">
    <property type="protein sequence ID" value="RWA12387.1"/>
    <property type="molecule type" value="Genomic_DNA"/>
</dbReference>
<protein>
    <submittedName>
        <fullName evidence="2">Uncharacterized protein</fullName>
    </submittedName>
</protein>
<feature type="region of interest" description="Disordered" evidence="1">
    <location>
        <begin position="21"/>
        <end position="54"/>
    </location>
</feature>
<evidence type="ECO:0000313" key="2">
    <source>
        <dbReference type="EMBL" id="RWA12387.1"/>
    </source>
</evidence>
<feature type="compositionally biased region" description="Pro residues" evidence="1">
    <location>
        <begin position="72"/>
        <end position="82"/>
    </location>
</feature>